<feature type="compositionally biased region" description="Low complexity" evidence="6">
    <location>
        <begin position="605"/>
        <end position="615"/>
    </location>
</feature>
<evidence type="ECO:0000256" key="2">
    <source>
        <dbReference type="ARBA" id="ARBA00022692"/>
    </source>
</evidence>
<evidence type="ECO:0000256" key="5">
    <source>
        <dbReference type="ARBA" id="ARBA00038109"/>
    </source>
</evidence>
<comment type="subcellular location">
    <subcellularLocation>
        <location evidence="1">Membrane</location>
        <topology evidence="1">Multi-pass membrane protein</topology>
    </subcellularLocation>
</comment>
<feature type="compositionally biased region" description="Basic residues" evidence="6">
    <location>
        <begin position="542"/>
        <end position="553"/>
    </location>
</feature>
<accession>A0A165K335</accession>
<evidence type="ECO:0000256" key="4">
    <source>
        <dbReference type="ARBA" id="ARBA00023136"/>
    </source>
</evidence>
<dbReference type="EMBL" id="KV407454">
    <property type="protein sequence ID" value="KZF26931.1"/>
    <property type="molecule type" value="Genomic_DNA"/>
</dbReference>
<dbReference type="InterPro" id="IPR014844">
    <property type="entry name" value="PalH"/>
</dbReference>
<keyword evidence="3 7" id="KW-1133">Transmembrane helix</keyword>
<feature type="transmembrane region" description="Helical" evidence="7">
    <location>
        <begin position="282"/>
        <end position="306"/>
    </location>
</feature>
<dbReference type="GO" id="GO:0005886">
    <property type="term" value="C:plasma membrane"/>
    <property type="evidence" value="ECO:0007669"/>
    <property type="project" value="TreeGrafter"/>
</dbReference>
<dbReference type="OrthoDB" id="5393256at2759"/>
<evidence type="ECO:0000256" key="6">
    <source>
        <dbReference type="SAM" id="MobiDB-lite"/>
    </source>
</evidence>
<dbReference type="PANTHER" id="PTHR35779">
    <property type="entry name" value="PH-RESPONSE REGULATOR PROTEIN PALH/RIM21"/>
    <property type="match status" value="1"/>
</dbReference>
<feature type="compositionally biased region" description="Low complexity" evidence="6">
    <location>
        <begin position="724"/>
        <end position="738"/>
    </location>
</feature>
<feature type="compositionally biased region" description="Polar residues" evidence="6">
    <location>
        <begin position="646"/>
        <end position="655"/>
    </location>
</feature>
<dbReference type="AlphaFoldDB" id="A0A165K335"/>
<evidence type="ECO:0000256" key="7">
    <source>
        <dbReference type="SAM" id="Phobius"/>
    </source>
</evidence>
<feature type="region of interest" description="Disordered" evidence="6">
    <location>
        <begin position="362"/>
        <end position="463"/>
    </location>
</feature>
<organism evidence="8 9">
    <name type="scientific">Xylona heveae (strain CBS 132557 / TC161)</name>
    <dbReference type="NCBI Taxonomy" id="1328760"/>
    <lineage>
        <taxon>Eukaryota</taxon>
        <taxon>Fungi</taxon>
        <taxon>Dikarya</taxon>
        <taxon>Ascomycota</taxon>
        <taxon>Pezizomycotina</taxon>
        <taxon>Xylonomycetes</taxon>
        <taxon>Xylonales</taxon>
        <taxon>Xylonaceae</taxon>
        <taxon>Xylona</taxon>
    </lineage>
</organism>
<keyword evidence="2 7" id="KW-0812">Transmembrane</keyword>
<evidence type="ECO:0000256" key="1">
    <source>
        <dbReference type="ARBA" id="ARBA00004141"/>
    </source>
</evidence>
<dbReference type="Pfam" id="PF08733">
    <property type="entry name" value="PalH"/>
    <property type="match status" value="1"/>
</dbReference>
<dbReference type="RefSeq" id="XP_018192486.1">
    <property type="nucleotide sequence ID" value="XM_018330771.1"/>
</dbReference>
<gene>
    <name evidence="8" type="ORF">L228DRAFT_235935</name>
</gene>
<feature type="compositionally biased region" description="Polar residues" evidence="6">
    <location>
        <begin position="512"/>
        <end position="522"/>
    </location>
</feature>
<feature type="region of interest" description="Disordered" evidence="6">
    <location>
        <begin position="480"/>
        <end position="778"/>
    </location>
</feature>
<evidence type="ECO:0000313" key="9">
    <source>
        <dbReference type="Proteomes" id="UP000076632"/>
    </source>
</evidence>
<keyword evidence="4 7" id="KW-0472">Membrane</keyword>
<dbReference type="Proteomes" id="UP000076632">
    <property type="component" value="Unassembled WGS sequence"/>
</dbReference>
<sequence length="778" mass="84061">MTASQHCTPFALPSNGILSIDESTTITLTRNAVFEPRCTGANMATEPPSSSDPSTVADLRDPFYASTFPQAYAISAATVVSWMLVIALCITPRSFLYGSSSSSRRLLGGRGIISGASGGTPVVGLGIRPWFQTVAALTVAISLTIASADSFNVAKKQYILGFMDADRLRDRVANGLEIRVVRVISDLFVWLAQVQTLIRLFPRHKEKVVIKWTGIALIVLDTIFSILNSFVIETGRTRPRDFDDAIPALNYLLALALSFLYAACVVYYALSKRRFAFYHPRMWNMPLVALLSICAIFVPVVFFVLDISKPDLGSWGDYVRWVGAAAASVIVWEWVERIEALERDERKDGILGREIFDGDEMLEITPSEEVSRPGPRRGGQGGDHGGMPVQRPEPANTSTSRRGMSSLAFRVGRSHQRRDNRESGGEAAARDNGVVAHGSGRHPASYPHPSQIPSTSTTPLSAVESLSATSTVYAVHYHSVSDSTPPIPEETAIHPRSLEDGNPMLANREPKTPSSEDASSSTTHDRDDGVDPSRPDREARWHKVINPFKRKRASPPPEVASGMVVDRRLSVGSSTSVQDESTPAGGVLSRFGFPTRAQRIRHSRTTTPLPLTIIPAQPRGRPWSPGSSQEPAQVMPDEEASPVQPPQTGVSSRATQGKAVNHELLNGQNTNGTSARFLSPPSGYSSSRHPPTPFQMPPSRDRPQSISFVPQIPPSHETRSRAFDLSSDNSESPPLSSSQRNTADAALTSSSAEGAVLTSAPGDGKLTDTVHPPPGGCA</sequence>
<keyword evidence="9" id="KW-1185">Reference proteome</keyword>
<dbReference type="PANTHER" id="PTHR35779:SF1">
    <property type="entry name" value="PH-RESPONSE REGULATOR PROTEIN PALH_RIM21"/>
    <property type="match status" value="1"/>
</dbReference>
<evidence type="ECO:0000256" key="3">
    <source>
        <dbReference type="ARBA" id="ARBA00022989"/>
    </source>
</evidence>
<dbReference type="GeneID" id="28895908"/>
<name>A0A165K335_XYLHT</name>
<feature type="compositionally biased region" description="Polar residues" evidence="6">
    <location>
        <begin position="451"/>
        <end position="463"/>
    </location>
</feature>
<feature type="compositionally biased region" description="Basic and acidic residues" evidence="6">
    <location>
        <begin position="523"/>
        <end position="541"/>
    </location>
</feature>
<dbReference type="STRING" id="1328760.A0A165K335"/>
<feature type="transmembrane region" description="Helical" evidence="7">
    <location>
        <begin position="71"/>
        <end position="95"/>
    </location>
</feature>
<comment type="similarity">
    <text evidence="5">Belongs to the palH/RIM21 family.</text>
</comment>
<feature type="transmembrane region" description="Helical" evidence="7">
    <location>
        <begin position="251"/>
        <end position="270"/>
    </location>
</feature>
<feature type="compositionally biased region" description="Gly residues" evidence="6">
    <location>
        <begin position="376"/>
        <end position="385"/>
    </location>
</feature>
<proteinExistence type="inferred from homology"/>
<evidence type="ECO:0000313" key="8">
    <source>
        <dbReference type="EMBL" id="KZF26931.1"/>
    </source>
</evidence>
<protein>
    <submittedName>
        <fullName evidence="8">PalH-domain-containing protein</fullName>
    </submittedName>
</protein>
<feature type="compositionally biased region" description="Polar residues" evidence="6">
    <location>
        <begin position="666"/>
        <end position="689"/>
    </location>
</feature>
<feature type="transmembrane region" description="Helical" evidence="7">
    <location>
        <begin position="209"/>
        <end position="231"/>
    </location>
</feature>
<feature type="compositionally biased region" description="Polar residues" evidence="6">
    <location>
        <begin position="739"/>
        <end position="752"/>
    </location>
</feature>
<feature type="compositionally biased region" description="Polar residues" evidence="6">
    <location>
        <begin position="571"/>
        <end position="581"/>
    </location>
</feature>
<dbReference type="GO" id="GO:0071467">
    <property type="term" value="P:cellular response to pH"/>
    <property type="evidence" value="ECO:0007669"/>
    <property type="project" value="TreeGrafter"/>
</dbReference>
<reference evidence="8 9" key="1">
    <citation type="journal article" date="2016" name="Fungal Biol.">
        <title>The genome of Xylona heveae provides a window into fungal endophytism.</title>
        <authorList>
            <person name="Gazis R."/>
            <person name="Kuo A."/>
            <person name="Riley R."/>
            <person name="LaButti K."/>
            <person name="Lipzen A."/>
            <person name="Lin J."/>
            <person name="Amirebrahimi M."/>
            <person name="Hesse C.N."/>
            <person name="Spatafora J.W."/>
            <person name="Henrissat B."/>
            <person name="Hainaut M."/>
            <person name="Grigoriev I.V."/>
            <person name="Hibbett D.S."/>
        </authorList>
    </citation>
    <scope>NUCLEOTIDE SEQUENCE [LARGE SCALE GENOMIC DNA]</scope>
    <source>
        <strain evidence="8 9">TC161</strain>
    </source>
</reference>
<dbReference type="OMA" id="PRQIWAN"/>
<dbReference type="InParanoid" id="A0A165K335"/>